<dbReference type="Proteomes" id="UP000659698">
    <property type="component" value="Unassembled WGS sequence"/>
</dbReference>
<name>A0ABR6VUR9_9BACT</name>
<organism evidence="4 5">
    <name type="scientific">Rufibacter sediminis</name>
    <dbReference type="NCBI Taxonomy" id="2762756"/>
    <lineage>
        <taxon>Bacteria</taxon>
        <taxon>Pseudomonadati</taxon>
        <taxon>Bacteroidota</taxon>
        <taxon>Cytophagia</taxon>
        <taxon>Cytophagales</taxon>
        <taxon>Hymenobacteraceae</taxon>
        <taxon>Rufibacter</taxon>
    </lineage>
</organism>
<dbReference type="NCBIfam" id="TIGR04183">
    <property type="entry name" value="Por_Secre_tail"/>
    <property type="match status" value="1"/>
</dbReference>
<feature type="domain" description="YDG" evidence="2">
    <location>
        <begin position="384"/>
        <end position="454"/>
    </location>
</feature>
<feature type="domain" description="YDG" evidence="2">
    <location>
        <begin position="284"/>
        <end position="370"/>
    </location>
</feature>
<evidence type="ECO:0000313" key="5">
    <source>
        <dbReference type="Proteomes" id="UP000659698"/>
    </source>
</evidence>
<protein>
    <submittedName>
        <fullName evidence="4">T9SS type A sorting domain-containing protein</fullName>
    </submittedName>
</protein>
<feature type="domain" description="Secretion system C-terminal sorting" evidence="3">
    <location>
        <begin position="576"/>
        <end position="646"/>
    </location>
</feature>
<dbReference type="InterPro" id="IPR041248">
    <property type="entry name" value="YDG"/>
</dbReference>
<dbReference type="InterPro" id="IPR026444">
    <property type="entry name" value="Secre_tail"/>
</dbReference>
<evidence type="ECO:0000256" key="1">
    <source>
        <dbReference type="SAM" id="Phobius"/>
    </source>
</evidence>
<reference evidence="4 5" key="1">
    <citation type="journal article" date="2019" name="Int. J. Syst. Evol. Microbiol.">
        <title>Rufibacter sediminis sp. nov., isolated from freshwater lake sediment.</title>
        <authorList>
            <person name="Qu J.H."/>
            <person name="Zhang L.J."/>
            <person name="Fu Y.H."/>
            <person name="Li H.F."/>
        </authorList>
    </citation>
    <scope>NUCLEOTIDE SEQUENCE [LARGE SCALE GENOMIC DNA]</scope>
    <source>
        <strain evidence="4 5">H-1</strain>
    </source>
</reference>
<keyword evidence="5" id="KW-1185">Reference proteome</keyword>
<evidence type="ECO:0000259" key="2">
    <source>
        <dbReference type="Pfam" id="PF18657"/>
    </source>
</evidence>
<gene>
    <name evidence="4" type="ORF">H7U12_14815</name>
</gene>
<keyword evidence="1" id="KW-0812">Transmembrane</keyword>
<evidence type="ECO:0000313" key="4">
    <source>
        <dbReference type="EMBL" id="MBC3540963.1"/>
    </source>
</evidence>
<dbReference type="EMBL" id="JACOAF010000033">
    <property type="protein sequence ID" value="MBC3540963.1"/>
    <property type="molecule type" value="Genomic_DNA"/>
</dbReference>
<keyword evidence="1" id="KW-0472">Membrane</keyword>
<evidence type="ECO:0000259" key="3">
    <source>
        <dbReference type="Pfam" id="PF18962"/>
    </source>
</evidence>
<dbReference type="Pfam" id="PF18962">
    <property type="entry name" value="Por_Secre_tail"/>
    <property type="match status" value="1"/>
</dbReference>
<accession>A0ABR6VUR9</accession>
<dbReference type="Pfam" id="PF18657">
    <property type="entry name" value="YDG"/>
    <property type="match status" value="2"/>
</dbReference>
<dbReference type="RefSeq" id="WP_186639365.1">
    <property type="nucleotide sequence ID" value="NZ_JACOAF010000033.1"/>
</dbReference>
<comment type="caution">
    <text evidence="4">The sequence shown here is derived from an EMBL/GenBank/DDBJ whole genome shotgun (WGS) entry which is preliminary data.</text>
</comment>
<sequence length="649" mass="68667">MKKLYYLDGVIKCLWYVFACLRDSLVKADTVHVQQNKKYVFDKGVKGKLSFVCLTVASLILTLVFHAQAQVVAVNGIRIVEAPNPAVYCFNSDIKVVIKSSKQGRTSFFVYVVDGNGPNANVLERIGVSTDIRAHNQAGAESTPYTLRLSSASVGRGRYLRAIAQQGDDIAPVYTSLSFAVIGAPVSGGNKTITYGDAAQILTAKAYEGQTINWYDAATGGNLVSNATNTTEVYDAATKTVTSSFNPGVTAANVKPYTYYAQAVNVTFTQCATTVRTPITLTINPKPISVIGALAKDRDYNGTDIATLDNVGSLNESEKIGSDDVMLNSAVTPTAIFSDRHASSVAKTVTITGYALTGSSASNYVVSPSTITTAFIRPLGITGGFTAKDKPFDGDVAAEVLTRFLFDTYSIDEVSLSGGTAEFDTPIQGVDKTVTLTGATLAGANAGNYNLTSVATTLASITAPTPLPVTLVSFEGSRSGNVVKLAWATASEKDNDYFEVQQSEDGKSFKVMGEKVKGAGTTAVAQSYKAIIAANSSNTLYYRLKQVDFDGKFEYSKVIAVEADGKATAKASMQAYPNPTPGKVMVSTEGSGPATVTLFHSSGRAVSQQQVQIANGQPISMDLTGQTAGVYYLQVQTGTSKSTTRLVKQ</sequence>
<keyword evidence="1" id="KW-1133">Transmembrane helix</keyword>
<feature type="transmembrane region" description="Helical" evidence="1">
    <location>
        <begin position="49"/>
        <end position="69"/>
    </location>
</feature>
<proteinExistence type="predicted"/>